<dbReference type="Proteomes" id="UP000326565">
    <property type="component" value="Unassembled WGS sequence"/>
</dbReference>
<keyword evidence="2" id="KW-1133">Transmembrane helix</keyword>
<keyword evidence="2" id="KW-0812">Transmembrane</keyword>
<protein>
    <recommendedName>
        <fullName evidence="5">Glycosyl transferase</fullName>
    </recommendedName>
</protein>
<feature type="region of interest" description="Disordered" evidence="1">
    <location>
        <begin position="2743"/>
        <end position="2795"/>
    </location>
</feature>
<gene>
    <name evidence="3" type="ORF">BDV29DRAFT_37838</name>
</gene>
<keyword evidence="4" id="KW-1185">Reference proteome</keyword>
<feature type="transmembrane region" description="Helical" evidence="2">
    <location>
        <begin position="1168"/>
        <end position="1185"/>
    </location>
</feature>
<organism evidence="3 4">
    <name type="scientific">Aspergillus leporis</name>
    <dbReference type="NCBI Taxonomy" id="41062"/>
    <lineage>
        <taxon>Eukaryota</taxon>
        <taxon>Fungi</taxon>
        <taxon>Dikarya</taxon>
        <taxon>Ascomycota</taxon>
        <taxon>Pezizomycotina</taxon>
        <taxon>Eurotiomycetes</taxon>
        <taxon>Eurotiomycetidae</taxon>
        <taxon>Eurotiales</taxon>
        <taxon>Aspergillaceae</taxon>
        <taxon>Aspergillus</taxon>
        <taxon>Aspergillus subgen. Circumdati</taxon>
    </lineage>
</organism>
<feature type="transmembrane region" description="Helical" evidence="2">
    <location>
        <begin position="1265"/>
        <end position="1286"/>
    </location>
</feature>
<evidence type="ECO:0000313" key="4">
    <source>
        <dbReference type="Proteomes" id="UP000326565"/>
    </source>
</evidence>
<evidence type="ECO:0000256" key="1">
    <source>
        <dbReference type="SAM" id="MobiDB-lite"/>
    </source>
</evidence>
<evidence type="ECO:0008006" key="5">
    <source>
        <dbReference type="Google" id="ProtNLM"/>
    </source>
</evidence>
<sequence>MSADYLGLDAVGWRSMVKTWWDQVLAACLLTTIVLGCIYILTLIGRKVHRSWSKRNQLTEVPAAISRYLNRLTKETQPFCPERSPAKDLQSFGVFLGSFSNPPSHDQLHLLRQWDILVLDPLQEGILNALSDQTTSSYTLGRLDVRALANSNSTVNNDEVIKTLGIVAQTLGTSFKSPDTQSPFRGVLLADCHSHFQPVVLNELVEYINHLGLDVWLELSPPAYINEQQCREINMQRIGGIIYRNGTILPNGESRDYFQMTGMRTVMRAVASQKSMGGSTIAVWETVGDEVELSHPVIHRTFKWCNYRSTMCWIGPRSALTDAAVAIAKTVTEEPLGALMWMKDNEATEAHNSWKTNEKICQEPCGYERLYESLQPLIPDLSVKLSLLPPAIEHQIDGQGAMIDELYWPSQPDLTQGNPFSVSPAGNDYTGLGCFQLGLDCTPKDIADLVEAQHHVRDLNLLERVKLDELQGIARHLRALQKALETSSGACNAVKELLAILGACNGSEADPLKVYVGLHSGFRTRLETQVWGMYEAGSTPGTLNIYLSAKAQDLAGTLFHTFMSSRGYSRFECLTAELALSTQTGNLSETWELPARIVNDIEQLTPTETLLFLRRLALSQCTECSALSRKVRACCKYQLIEVPSLAQLRALSSSAYLSGEISAEDLVTSRLAWYREQGCWCPEPATAISLFKEVDARLPAILISGEFQVLTQLTTVAHAILRKNKIDASADLFALSVFCAFRKLALNEVYLEVLDRNPLPNNDMLQASCFAEMYAVGARCDMYFDMAPIVLGKIIATRYRAYYNIHPPPRRDDLFTELPTAYASMDIDLDPKGEQEPPSVFYRFTFLGIFAIPALIDIMMLTTIGRGLYLTTFMSSIDKSLATLALMIALLLCGGFGGWISSGGSYYLHAMAFPAMSMFVLTRFIAGLAVAFVGGIFAMIGIGVVSGFDHGVVFFLYFLMLSTFLMTLSALSVYQLPGFQFQSGRTVIMMCIPILFVSPIITIWVHHDTWVYIPLLYLFLICLLFGARIVVSQWNTWYLQIPRITDSDVADWYLKTKPCDSLAADVKDIGIMPIPRQALQESVEKERNRHFWSRPTADPFVRKLADGYPATKFLLVWYCKYSRTKLPRPYSPTWNLQLKAAVDTMSDMQKGVKLHNAFLHWRHTGDDVWCGILYFVLALVDKWTALLTGQSVVGLSNVASMKYRLATGFGLGYYLLGAVILDAVSQPLWTMANKTTSRAIASLESLREAKLDNVRARRSLYWKSFAKFFFLHIWGAAVSLALMWAFEATSDATVMYLAYVGSYTGLLWYQYNKIFTGVHAVKPLALGTVIGFVLGILLHVYVPSFAYSSVICLASGTWTAALVSLFVIDIWLPLWKIKMNDTKQTADDVPPFYTCSALDPCPDLSQTTLSQIFDSIAFLPPGVRYKVEPSKHPGVEVMQILRSQSSSEKSRRVEAAFRLAGGLVNLSAELWEKGETTIELVSAGHLLQNEQKIRAITRSTYGRLHIFVVIGSDLVGNEHISDIRRICRTIAEAVVQATAECRSGISHSHSLLTELLVVSDSDNDQLPVPDGVKRQLETCTTERVRAIGHWQKTLLRHLLLGLDCDLDWDKLPKDVRSFLLQRCCGQFCRLSSKQVSWIRSRFSADETLGIEEYIARCNLGASLAVAVTSFAETLPPSHDFQYAFLDSWSIGAQLPSSPNLKGLGFSEALKLSFSRCHEKIKTCIKFTVISLVADPEYQRELNYMIGRQPLLISWPVKLFLNSVWSICKRLQRVILPFVLLHGRVSVSSLYKNMKGRKTVIENNRIITESLNGPSTCFFETTPDGTFRLYQYSGRHDHKPTDNQHLTAINTYTGKLILRRREEYSGESLINEFTYEYPSDSETRSSKLPARRQCIRGAVNGQVIQYDSRGYITSGSTTQNGDPVLFQFWYRKSAKFDDELLRAEFVSQHIKIQVAWCMPPSNRPEKLNKWIPYPRVTEATFTREGDVYNAKWTYDHKFHPVISTTLNGGPATTPTMIQDDWYGVLQKPNNCTFLDDNPLFSFSSIKAGFFSRMLGMNVKRYPIPTSRARTHLWKSWKSGKEFDAATTRWLDEVLLRSDRVLKPYWRNRDFGSLDVAGKYLDVRGDTVLARVDIDPEVSSWTWLAFKMSDLYSFGQGGDARINTRTLSTQLQDSESQLHVLALDTATWPNEPGGVSACRRDLVNNLKTTRWHIIAEAANDFGVPRFQIERNVQSLAVVPQWGLDFLNPTHGVFQNCLDSAVAERSFDTRKSDIKQNFIPILTSLVRCARTPQLTRKHVEEATKALVDLNAYFESSRNWNDVWMSDVVKDAWRKLWLVDDMDGITPMSEWRTAEHPTLVQLDTALDMWHRYLFVFSVPVPELIPDIFQASHHFTGATYGVLCKIKRKCALHVWDHSISLREMVTFLSGAISFDSSFVNTTLIYLGRLSCVLAEHHADVVLPCAEYFNPGWEMELGTCEGVLQHRREFQRKIDPVVNGITDMEKYKPIETIKTEKPTVVMLSHIRYVKDIKTAVMATDVIVNKWGFKDYRLHIYGDMEKTPGYSSECQEIIASKGLRDYVVLKGLGNPSVVLQDAWLFMNSSISEGLPLAMGEAALTGVPVVCTDVGASFCVVTDRTTGKRFSEVVAPNDALSLAQAQIRILALLDEWSPFAEDEEGYQPPKLSLRPSPEEVEQISKRMYAKTDQRRRLGMRGRSNVLNSFSGDRYLREHEQMLWLGKYQSRSYVARGRTMSSNSSSRYTKERASDEPVHSPRPSETWWGRFRRGQSQIGSSGSSSESV</sequence>
<dbReference type="OrthoDB" id="2582433at2759"/>
<feature type="transmembrane region" description="Helical" evidence="2">
    <location>
        <begin position="1348"/>
        <end position="1372"/>
    </location>
</feature>
<dbReference type="PANTHER" id="PTHR12526">
    <property type="entry name" value="GLYCOSYLTRANSFERASE"/>
    <property type="match status" value="1"/>
</dbReference>
<dbReference type="Pfam" id="PF13692">
    <property type="entry name" value="Glyco_trans_1_4"/>
    <property type="match status" value="1"/>
</dbReference>
<evidence type="ECO:0000313" key="3">
    <source>
        <dbReference type="EMBL" id="KAB8070184.1"/>
    </source>
</evidence>
<dbReference type="PANTHER" id="PTHR12526:SF604">
    <property type="entry name" value="TRANSFERASE, PUTATIVE (AFU_ORTHOLOGUE AFUA_4G14070)-RELATED"/>
    <property type="match status" value="1"/>
</dbReference>
<feature type="transmembrane region" description="Helical" evidence="2">
    <location>
        <begin position="840"/>
        <end position="864"/>
    </location>
</feature>
<feature type="transmembrane region" description="Helical" evidence="2">
    <location>
        <begin position="20"/>
        <end position="45"/>
    </location>
</feature>
<dbReference type="Gene3D" id="3.40.50.2000">
    <property type="entry name" value="Glycogen Phosphorylase B"/>
    <property type="match status" value="1"/>
</dbReference>
<keyword evidence="2" id="KW-0472">Membrane</keyword>
<dbReference type="EMBL" id="ML732311">
    <property type="protein sequence ID" value="KAB8070184.1"/>
    <property type="molecule type" value="Genomic_DNA"/>
</dbReference>
<evidence type="ECO:0000256" key="2">
    <source>
        <dbReference type="SAM" id="Phobius"/>
    </source>
</evidence>
<feature type="transmembrane region" description="Helical" evidence="2">
    <location>
        <begin position="1323"/>
        <end position="1342"/>
    </location>
</feature>
<dbReference type="CDD" id="cd06174">
    <property type="entry name" value="MFS"/>
    <property type="match status" value="1"/>
</dbReference>
<proteinExistence type="predicted"/>
<reference evidence="3 4" key="1">
    <citation type="submission" date="2019-04" db="EMBL/GenBank/DDBJ databases">
        <title>Friends and foes A comparative genomics study of 23 Aspergillus species from section Flavi.</title>
        <authorList>
            <consortium name="DOE Joint Genome Institute"/>
            <person name="Kjaerbolling I."/>
            <person name="Vesth T."/>
            <person name="Frisvad J.C."/>
            <person name="Nybo J.L."/>
            <person name="Theobald S."/>
            <person name="Kildgaard S."/>
            <person name="Isbrandt T."/>
            <person name="Kuo A."/>
            <person name="Sato A."/>
            <person name="Lyhne E.K."/>
            <person name="Kogle M.E."/>
            <person name="Wiebenga A."/>
            <person name="Kun R.S."/>
            <person name="Lubbers R.J."/>
            <person name="Makela M.R."/>
            <person name="Barry K."/>
            <person name="Chovatia M."/>
            <person name="Clum A."/>
            <person name="Daum C."/>
            <person name="Haridas S."/>
            <person name="He G."/>
            <person name="LaButti K."/>
            <person name="Lipzen A."/>
            <person name="Mondo S."/>
            <person name="Riley R."/>
            <person name="Salamov A."/>
            <person name="Simmons B.A."/>
            <person name="Magnuson J.K."/>
            <person name="Henrissat B."/>
            <person name="Mortensen U.H."/>
            <person name="Larsen T.O."/>
            <person name="Devries R.P."/>
            <person name="Grigoriev I.V."/>
            <person name="Machida M."/>
            <person name="Baker S.E."/>
            <person name="Andersen M.R."/>
        </authorList>
    </citation>
    <scope>NUCLEOTIDE SEQUENCE [LARGE SCALE GENOMIC DNA]</scope>
    <source>
        <strain evidence="3 4">CBS 151.66</strain>
    </source>
</reference>
<feature type="compositionally biased region" description="Low complexity" evidence="1">
    <location>
        <begin position="2781"/>
        <end position="2795"/>
    </location>
</feature>
<name>A0A5N5WSL1_9EURO</name>
<feature type="compositionally biased region" description="Basic and acidic residues" evidence="1">
    <location>
        <begin position="2755"/>
        <end position="2766"/>
    </location>
</feature>
<feature type="transmembrane region" description="Helical" evidence="2">
    <location>
        <begin position="920"/>
        <end position="948"/>
    </location>
</feature>
<feature type="transmembrane region" description="Helical" evidence="2">
    <location>
        <begin position="986"/>
        <end position="1005"/>
    </location>
</feature>
<accession>A0A5N5WSL1</accession>
<feature type="transmembrane region" description="Helical" evidence="2">
    <location>
        <begin position="954"/>
        <end position="974"/>
    </location>
</feature>
<feature type="transmembrane region" description="Helical" evidence="2">
    <location>
        <begin position="1011"/>
        <end position="1031"/>
    </location>
</feature>
<feature type="transmembrane region" description="Helical" evidence="2">
    <location>
        <begin position="884"/>
        <end position="908"/>
    </location>
</feature>
<dbReference type="SUPFAM" id="SSF53756">
    <property type="entry name" value="UDP-Glycosyltransferase/glycogen phosphorylase"/>
    <property type="match status" value="1"/>
</dbReference>
<feature type="transmembrane region" description="Helical" evidence="2">
    <location>
        <begin position="1205"/>
        <end position="1224"/>
    </location>
</feature>